<dbReference type="EC" id="2.7.13.3" evidence="2"/>
<proteinExistence type="predicted"/>
<accession>A0ABR7G386</accession>
<dbReference type="Proteomes" id="UP000628463">
    <property type="component" value="Unassembled WGS sequence"/>
</dbReference>
<gene>
    <name evidence="10" type="ORF">H8S01_13200</name>
</gene>
<protein>
    <recommendedName>
        <fullName evidence="2">histidine kinase</fullName>
        <ecNumber evidence="2">2.7.13.3</ecNumber>
    </recommendedName>
</protein>
<evidence type="ECO:0000256" key="4">
    <source>
        <dbReference type="ARBA" id="ARBA00022679"/>
    </source>
</evidence>
<dbReference type="InterPro" id="IPR011712">
    <property type="entry name" value="Sig_transdc_His_kin_sub3_dim/P"/>
</dbReference>
<dbReference type="PANTHER" id="PTHR24421:SF10">
    <property type="entry name" value="NITRATE_NITRITE SENSOR PROTEIN NARQ"/>
    <property type="match status" value="1"/>
</dbReference>
<dbReference type="Pfam" id="PF07730">
    <property type="entry name" value="HisKA_3"/>
    <property type="match status" value="1"/>
</dbReference>
<sequence>MSEVSKFLIEEYDNTNHKINEINYSIRGLDIDIDSIDNYLKKIRQKESEPESLFESKNYDTCFREDEIQKLESQRQELLSKKSLLQDELSELTFRCERIKKLCDDCNNDVIASEIYNNNSKVYSHTVSMNELSNQEKDRRRIAMDIHDTVVQDLAAIIFKNEFILHIMQSDIERARIEIKNNSDMLNNCISELRNIIFNLRPLPLENSNFKDSFCKMVDLLQKKTNILIQYEYKGDECPDIDKVLLINVIRMIFELCTNSIKHSRGTNIYISIEITKKSIKFFVADNGCGFDYNNVCKNTKGQGLSMIRDRLYIFNGSVKVTKNNDKGIKFYIDIPLEYKEK</sequence>
<dbReference type="EMBL" id="JACOPD010000013">
    <property type="protein sequence ID" value="MBC5681904.1"/>
    <property type="molecule type" value="Genomic_DNA"/>
</dbReference>
<name>A0ABR7G386_9FIRM</name>
<evidence type="ECO:0000256" key="3">
    <source>
        <dbReference type="ARBA" id="ARBA00022553"/>
    </source>
</evidence>
<dbReference type="InterPro" id="IPR005467">
    <property type="entry name" value="His_kinase_dom"/>
</dbReference>
<keyword evidence="6" id="KW-0418">Kinase</keyword>
<evidence type="ECO:0000256" key="5">
    <source>
        <dbReference type="ARBA" id="ARBA00022741"/>
    </source>
</evidence>
<dbReference type="PANTHER" id="PTHR24421">
    <property type="entry name" value="NITRATE/NITRITE SENSOR PROTEIN NARX-RELATED"/>
    <property type="match status" value="1"/>
</dbReference>
<evidence type="ECO:0000259" key="9">
    <source>
        <dbReference type="PROSITE" id="PS50109"/>
    </source>
</evidence>
<dbReference type="RefSeq" id="WP_186837477.1">
    <property type="nucleotide sequence ID" value="NZ_JACOPD010000013.1"/>
</dbReference>
<dbReference type="InterPro" id="IPR003594">
    <property type="entry name" value="HATPase_dom"/>
</dbReference>
<keyword evidence="7" id="KW-0067">ATP-binding</keyword>
<dbReference type="SUPFAM" id="SSF55874">
    <property type="entry name" value="ATPase domain of HSP90 chaperone/DNA topoisomerase II/histidine kinase"/>
    <property type="match status" value="1"/>
</dbReference>
<evidence type="ECO:0000313" key="10">
    <source>
        <dbReference type="EMBL" id="MBC5681904.1"/>
    </source>
</evidence>
<dbReference type="InterPro" id="IPR036890">
    <property type="entry name" value="HATPase_C_sf"/>
</dbReference>
<dbReference type="PROSITE" id="PS50109">
    <property type="entry name" value="HIS_KIN"/>
    <property type="match status" value="1"/>
</dbReference>
<evidence type="ECO:0000313" key="11">
    <source>
        <dbReference type="Proteomes" id="UP000628463"/>
    </source>
</evidence>
<keyword evidence="8" id="KW-0902">Two-component regulatory system</keyword>
<reference evidence="10 11" key="1">
    <citation type="submission" date="2020-08" db="EMBL/GenBank/DDBJ databases">
        <title>Genome public.</title>
        <authorList>
            <person name="Liu C."/>
            <person name="Sun Q."/>
        </authorList>
    </citation>
    <scope>NUCLEOTIDE SEQUENCE [LARGE SCALE GENOMIC DNA]</scope>
    <source>
        <strain evidence="10 11">NSJ-43</strain>
    </source>
</reference>
<comment type="catalytic activity">
    <reaction evidence="1">
        <text>ATP + protein L-histidine = ADP + protein N-phospho-L-histidine.</text>
        <dbReference type="EC" id="2.7.13.3"/>
    </reaction>
</comment>
<dbReference type="InterPro" id="IPR050482">
    <property type="entry name" value="Sensor_HK_TwoCompSys"/>
</dbReference>
<dbReference type="Gene3D" id="1.20.5.1930">
    <property type="match status" value="1"/>
</dbReference>
<keyword evidence="11" id="KW-1185">Reference proteome</keyword>
<evidence type="ECO:0000256" key="1">
    <source>
        <dbReference type="ARBA" id="ARBA00000085"/>
    </source>
</evidence>
<organism evidence="10 11">
    <name type="scientific">Lachnospira hominis</name>
    <name type="common">ex Liu et al. 2021</name>
    <dbReference type="NCBI Taxonomy" id="2763051"/>
    <lineage>
        <taxon>Bacteria</taxon>
        <taxon>Bacillati</taxon>
        <taxon>Bacillota</taxon>
        <taxon>Clostridia</taxon>
        <taxon>Lachnospirales</taxon>
        <taxon>Lachnospiraceae</taxon>
        <taxon>Lachnospira</taxon>
    </lineage>
</organism>
<dbReference type="Gene3D" id="3.30.565.10">
    <property type="entry name" value="Histidine kinase-like ATPase, C-terminal domain"/>
    <property type="match status" value="1"/>
</dbReference>
<evidence type="ECO:0000256" key="6">
    <source>
        <dbReference type="ARBA" id="ARBA00022777"/>
    </source>
</evidence>
<keyword evidence="5" id="KW-0547">Nucleotide-binding</keyword>
<comment type="caution">
    <text evidence="10">The sequence shown here is derived from an EMBL/GenBank/DDBJ whole genome shotgun (WGS) entry which is preliminary data.</text>
</comment>
<evidence type="ECO:0000256" key="7">
    <source>
        <dbReference type="ARBA" id="ARBA00022840"/>
    </source>
</evidence>
<keyword evidence="4" id="KW-0808">Transferase</keyword>
<keyword evidence="3" id="KW-0597">Phosphoprotein</keyword>
<evidence type="ECO:0000256" key="8">
    <source>
        <dbReference type="ARBA" id="ARBA00023012"/>
    </source>
</evidence>
<evidence type="ECO:0000256" key="2">
    <source>
        <dbReference type="ARBA" id="ARBA00012438"/>
    </source>
</evidence>
<feature type="domain" description="Histidine kinase" evidence="9">
    <location>
        <begin position="249"/>
        <end position="339"/>
    </location>
</feature>
<dbReference type="Pfam" id="PF02518">
    <property type="entry name" value="HATPase_c"/>
    <property type="match status" value="1"/>
</dbReference>